<name>A0ABW3L0T5_9BACI</name>
<proteinExistence type="predicted"/>
<evidence type="ECO:0000313" key="1">
    <source>
        <dbReference type="EMBL" id="MFD1019694.1"/>
    </source>
</evidence>
<reference evidence="2" key="1">
    <citation type="journal article" date="2019" name="Int. J. Syst. Evol. Microbiol.">
        <title>The Global Catalogue of Microorganisms (GCM) 10K type strain sequencing project: providing services to taxonomists for standard genome sequencing and annotation.</title>
        <authorList>
            <consortium name="The Broad Institute Genomics Platform"/>
            <consortium name="The Broad Institute Genome Sequencing Center for Infectious Disease"/>
            <person name="Wu L."/>
            <person name="Ma J."/>
        </authorList>
    </citation>
    <scope>NUCLEOTIDE SEQUENCE [LARGE SCALE GENOMIC DNA]</scope>
    <source>
        <strain evidence="2">CCUG 56607</strain>
    </source>
</reference>
<sequence>MKKTMLILSASVLIFIGAIVIINWPETTTYDEALSTMLEEGESVEKITIFRESDGHKATVNDESKLTEIIEIPSDMELIRKDSPPVDMAYSIFFHTDASNRYLAIVSENRTDFEKSGYFEVKQENELMQVIESMELDWEAH</sequence>
<dbReference type="RefSeq" id="WP_386060001.1">
    <property type="nucleotide sequence ID" value="NZ_JBHTKL010000005.1"/>
</dbReference>
<evidence type="ECO:0000313" key="2">
    <source>
        <dbReference type="Proteomes" id="UP001596990"/>
    </source>
</evidence>
<comment type="caution">
    <text evidence="1">The sequence shown here is derived from an EMBL/GenBank/DDBJ whole genome shotgun (WGS) entry which is preliminary data.</text>
</comment>
<accession>A0ABW3L0T5</accession>
<evidence type="ECO:0008006" key="3">
    <source>
        <dbReference type="Google" id="ProtNLM"/>
    </source>
</evidence>
<dbReference type="EMBL" id="JBHTKL010000005">
    <property type="protein sequence ID" value="MFD1019694.1"/>
    <property type="molecule type" value="Genomic_DNA"/>
</dbReference>
<dbReference type="Proteomes" id="UP001596990">
    <property type="component" value="Unassembled WGS sequence"/>
</dbReference>
<keyword evidence="2" id="KW-1185">Reference proteome</keyword>
<gene>
    <name evidence="1" type="ORF">ACFQ2J_10975</name>
</gene>
<organism evidence="1 2">
    <name type="scientific">Thalassobacillus hwangdonensis</name>
    <dbReference type="NCBI Taxonomy" id="546108"/>
    <lineage>
        <taxon>Bacteria</taxon>
        <taxon>Bacillati</taxon>
        <taxon>Bacillota</taxon>
        <taxon>Bacilli</taxon>
        <taxon>Bacillales</taxon>
        <taxon>Bacillaceae</taxon>
        <taxon>Thalassobacillus</taxon>
    </lineage>
</organism>
<protein>
    <recommendedName>
        <fullName evidence="3">DUF4367 domain-containing protein</fullName>
    </recommendedName>
</protein>